<evidence type="ECO:0000313" key="1">
    <source>
        <dbReference type="EMBL" id="KAK1848485.1"/>
    </source>
</evidence>
<keyword evidence="2" id="KW-1185">Reference proteome</keyword>
<protein>
    <submittedName>
        <fullName evidence="1">Uncharacterized protein</fullName>
    </submittedName>
</protein>
<dbReference type="Proteomes" id="UP001243330">
    <property type="component" value="Unassembled WGS sequence"/>
</dbReference>
<organism evidence="1 2">
    <name type="scientific">Colletotrichum chrysophilum</name>
    <dbReference type="NCBI Taxonomy" id="1836956"/>
    <lineage>
        <taxon>Eukaryota</taxon>
        <taxon>Fungi</taxon>
        <taxon>Dikarya</taxon>
        <taxon>Ascomycota</taxon>
        <taxon>Pezizomycotina</taxon>
        <taxon>Sordariomycetes</taxon>
        <taxon>Hypocreomycetidae</taxon>
        <taxon>Glomerellales</taxon>
        <taxon>Glomerellaceae</taxon>
        <taxon>Colletotrichum</taxon>
        <taxon>Colletotrichum gloeosporioides species complex</taxon>
    </lineage>
</organism>
<name>A0AAD9AKG3_9PEZI</name>
<evidence type="ECO:0000313" key="2">
    <source>
        <dbReference type="Proteomes" id="UP001243330"/>
    </source>
</evidence>
<accession>A0AAD9AKG3</accession>
<dbReference type="AlphaFoldDB" id="A0AAD9AKG3"/>
<comment type="caution">
    <text evidence="1">The sequence shown here is derived from an EMBL/GenBank/DDBJ whole genome shotgun (WGS) entry which is preliminary data.</text>
</comment>
<dbReference type="EMBL" id="JAQOWY010000170">
    <property type="protein sequence ID" value="KAK1848485.1"/>
    <property type="molecule type" value="Genomic_DNA"/>
</dbReference>
<sequence>MRECLEMPVQQRAESQLAESTVLNPTAGCTDTLAAAVWTNQVFRQDSGHRLRWLAS</sequence>
<gene>
    <name evidence="1" type="ORF">CCHR01_08876</name>
</gene>
<proteinExistence type="predicted"/>
<reference evidence="1" key="1">
    <citation type="submission" date="2023-01" db="EMBL/GenBank/DDBJ databases">
        <title>Colletotrichum chrysophilum M932 genome sequence.</title>
        <authorList>
            <person name="Baroncelli R."/>
        </authorList>
    </citation>
    <scope>NUCLEOTIDE SEQUENCE</scope>
    <source>
        <strain evidence="1">M932</strain>
    </source>
</reference>